<name>A0ABD1GS77_SALDI</name>
<organism evidence="1 2">
    <name type="scientific">Salvia divinorum</name>
    <name type="common">Maria pastora</name>
    <name type="synonym">Diviner's sage</name>
    <dbReference type="NCBI Taxonomy" id="28513"/>
    <lineage>
        <taxon>Eukaryota</taxon>
        <taxon>Viridiplantae</taxon>
        <taxon>Streptophyta</taxon>
        <taxon>Embryophyta</taxon>
        <taxon>Tracheophyta</taxon>
        <taxon>Spermatophyta</taxon>
        <taxon>Magnoliopsida</taxon>
        <taxon>eudicotyledons</taxon>
        <taxon>Gunneridae</taxon>
        <taxon>Pentapetalae</taxon>
        <taxon>asterids</taxon>
        <taxon>lamiids</taxon>
        <taxon>Lamiales</taxon>
        <taxon>Lamiaceae</taxon>
        <taxon>Nepetoideae</taxon>
        <taxon>Mentheae</taxon>
        <taxon>Salviinae</taxon>
        <taxon>Salvia</taxon>
        <taxon>Salvia subgen. Calosphace</taxon>
    </lineage>
</organism>
<dbReference type="EMBL" id="JBEAFC010000008">
    <property type="protein sequence ID" value="KAL1545903.1"/>
    <property type="molecule type" value="Genomic_DNA"/>
</dbReference>
<protein>
    <submittedName>
        <fullName evidence="1">Uncharacterized protein</fullName>
    </submittedName>
</protein>
<evidence type="ECO:0000313" key="1">
    <source>
        <dbReference type="EMBL" id="KAL1545903.1"/>
    </source>
</evidence>
<proteinExistence type="predicted"/>
<dbReference type="Proteomes" id="UP001567538">
    <property type="component" value="Unassembled WGS sequence"/>
</dbReference>
<gene>
    <name evidence="1" type="ORF">AAHA92_22575</name>
</gene>
<reference evidence="1 2" key="1">
    <citation type="submission" date="2024-06" db="EMBL/GenBank/DDBJ databases">
        <title>A chromosome level genome sequence of Diviner's sage (Salvia divinorum).</title>
        <authorList>
            <person name="Ford S.A."/>
            <person name="Ro D.-K."/>
            <person name="Ness R.W."/>
            <person name="Phillips M.A."/>
        </authorList>
    </citation>
    <scope>NUCLEOTIDE SEQUENCE [LARGE SCALE GENOMIC DNA]</scope>
    <source>
        <strain evidence="1">SAF-2024a</strain>
        <tissue evidence="1">Leaf</tissue>
    </source>
</reference>
<evidence type="ECO:0000313" key="2">
    <source>
        <dbReference type="Proteomes" id="UP001567538"/>
    </source>
</evidence>
<dbReference type="AlphaFoldDB" id="A0ABD1GS77"/>
<comment type="caution">
    <text evidence="1">The sequence shown here is derived from an EMBL/GenBank/DDBJ whole genome shotgun (WGS) entry which is preliminary data.</text>
</comment>
<accession>A0ABD1GS77</accession>
<keyword evidence="2" id="KW-1185">Reference proteome</keyword>
<sequence length="78" mass="8900">MYAYRSGLLSHYISRLRSITIIIHYFFGCRCSYRRTVFLSLEGCSGDGYRGGLVLFCVNFDLISSFLSSFISSLVLYS</sequence>